<dbReference type="HOGENOM" id="CLU_000537_1_1_1"/>
<sequence length="829" mass="90590">MEDGKGKEKHDYNKNAQGPPDHYGDSEGVIANGNWHEADNASNASQDLDWEKPPAYEFHGSGPNIKTSVVAQDDGRVAINFIATEKIPIPIPTEPKSYTPPNIANSKSPFLNIVIQIVGSRGELCDIQPFIALGNALRTAGHRVRIATHDVFRDFVKATGLEFFPIGGDPASLMAYMVKNPGIIPKFETIMSGEIPQKRKMVYTMLEGCWRSCIEPDLETNIPFVAEAIIANPPSFAHIHCAEALGIPLHLMFTMPWSPTRAFPHPLANIERSDADLRTTNYLSYALVEIMTWQGLSDVINLWRKKSLSLERIPMTTGPLLCDTLQIPFTYCWSPAFVPKPADWPNYLDVCGFFFREEPDYTPDSELANFLRDGPPPVYIGFGSIVIDSPEKLTNILIKAVRACGTRAIISRGWSKLGSALGEHANPDILFLGDCPHEWLFKHVSCVVHHGGAGTTACGLLNGRPTAIVPFFGDQAFWGQMIAAAGAGPLPLHHNSLDHENLTQAIQYCLTPAAMSAAAEISERMRQESGVQRAVQSFHTNLPVDALRCDILSNQAAVWQYSSKSKKGPKRSAKLSDEAAFILVEHKKIDPKLLKLYQPKPVSIDNLRWDPVSAGTHVLLSTMTNFTLGFSEVFTGPAKAFQSKENGGGGKEAAKTFGKGFGKMVGVLPKATLVDFPLALTEGLHHMPRLYGEEVRDHGKVKDWRSGGIVAGKNFGYGFMDGLSGTITKPYKGAKEGGWAGFGKGVAKGAMGLVTGPGSGMFGLFAYPFLGMYKSIATSSLSPTEKKIILARQVYGSYMATERERIKEGGSSGEEVRVLVEWERLKVDV</sequence>
<dbReference type="InterPro" id="IPR002213">
    <property type="entry name" value="UDP_glucos_trans"/>
</dbReference>
<dbReference type="PANTHER" id="PTHR48050:SF27">
    <property type="entry name" value="GLUCOSYLTRANSFERASE, PUTATIVE (AFU_ORTHOLOGUE AFUA_7G04880)-RELATED"/>
    <property type="match status" value="1"/>
</dbReference>
<accession>G2YFM2</accession>
<dbReference type="FunFam" id="3.40.50.2000:FF:000100">
    <property type="entry name" value="Glycosyltransferase family 1 protein"/>
    <property type="match status" value="1"/>
</dbReference>
<dbReference type="Proteomes" id="UP000008177">
    <property type="component" value="Unplaced contigs"/>
</dbReference>
<proteinExistence type="predicted"/>
<dbReference type="GO" id="GO:0005975">
    <property type="term" value="P:carbohydrate metabolic process"/>
    <property type="evidence" value="ECO:0007669"/>
    <property type="project" value="InterPro"/>
</dbReference>
<dbReference type="eggNOG" id="KOG1192">
    <property type="taxonomic scope" value="Eukaryota"/>
</dbReference>
<evidence type="ECO:0000259" key="3">
    <source>
        <dbReference type="Pfam" id="PF03033"/>
    </source>
</evidence>
<evidence type="ECO:0000256" key="2">
    <source>
        <dbReference type="SAM" id="MobiDB-lite"/>
    </source>
</evidence>
<evidence type="ECO:0000313" key="5">
    <source>
        <dbReference type="EMBL" id="CCD50570.1"/>
    </source>
</evidence>
<feature type="domain" description="Glycosyltransferase family 28 N-terminal" evidence="3">
    <location>
        <begin position="113"/>
        <end position="264"/>
    </location>
</feature>
<evidence type="ECO:0000259" key="4">
    <source>
        <dbReference type="Pfam" id="PF06722"/>
    </source>
</evidence>
<organism evidence="5 6">
    <name type="scientific">Botryotinia fuckeliana (strain T4)</name>
    <name type="common">Noble rot fungus</name>
    <name type="synonym">Botrytis cinerea</name>
    <dbReference type="NCBI Taxonomy" id="999810"/>
    <lineage>
        <taxon>Eukaryota</taxon>
        <taxon>Fungi</taxon>
        <taxon>Dikarya</taxon>
        <taxon>Ascomycota</taxon>
        <taxon>Pezizomycotina</taxon>
        <taxon>Leotiomycetes</taxon>
        <taxon>Helotiales</taxon>
        <taxon>Sclerotiniaceae</taxon>
        <taxon>Botrytis</taxon>
    </lineage>
</organism>
<protein>
    <submittedName>
        <fullName evidence="5">Glycosyltransferase family 1 protein</fullName>
    </submittedName>
</protein>
<feature type="compositionally biased region" description="Basic and acidic residues" evidence="2">
    <location>
        <begin position="1"/>
        <end position="13"/>
    </location>
</feature>
<dbReference type="Gene3D" id="3.40.50.2000">
    <property type="entry name" value="Glycogen Phosphorylase B"/>
    <property type="match status" value="2"/>
</dbReference>
<dbReference type="EMBL" id="FQ790327">
    <property type="protein sequence ID" value="CCD50570.1"/>
    <property type="molecule type" value="Genomic_DNA"/>
</dbReference>
<dbReference type="OrthoDB" id="5835829at2759"/>
<dbReference type="InterPro" id="IPR004276">
    <property type="entry name" value="GlycoTrans_28_N"/>
</dbReference>
<feature type="domain" description="Erythromycin biosynthesis protein CIII-like C-terminal" evidence="4">
    <location>
        <begin position="435"/>
        <end position="528"/>
    </location>
</feature>
<dbReference type="Pfam" id="PF06722">
    <property type="entry name" value="EryCIII-like_C"/>
    <property type="match status" value="1"/>
</dbReference>
<evidence type="ECO:0000313" key="6">
    <source>
        <dbReference type="Proteomes" id="UP000008177"/>
    </source>
</evidence>
<feature type="region of interest" description="Disordered" evidence="2">
    <location>
        <begin position="1"/>
        <end position="57"/>
    </location>
</feature>
<dbReference type="FunFam" id="3.40.50.2000:FF:000009">
    <property type="entry name" value="Sterol 3-beta-glucosyltransferase UGT80A2"/>
    <property type="match status" value="1"/>
</dbReference>
<dbReference type="InterPro" id="IPR050426">
    <property type="entry name" value="Glycosyltransferase_28"/>
</dbReference>
<dbReference type="GO" id="GO:0016906">
    <property type="term" value="F:sterol 3-beta-glucosyltransferase activity"/>
    <property type="evidence" value="ECO:0007669"/>
    <property type="project" value="UniProtKB-ARBA"/>
</dbReference>
<reference evidence="6" key="1">
    <citation type="journal article" date="2011" name="PLoS Genet.">
        <title>Genomic analysis of the necrotrophic fungal pathogens Sclerotinia sclerotiorum and Botrytis cinerea.</title>
        <authorList>
            <person name="Amselem J."/>
            <person name="Cuomo C.A."/>
            <person name="van Kan J.A."/>
            <person name="Viaud M."/>
            <person name="Benito E.P."/>
            <person name="Couloux A."/>
            <person name="Coutinho P.M."/>
            <person name="de Vries R.P."/>
            <person name="Dyer P.S."/>
            <person name="Fillinger S."/>
            <person name="Fournier E."/>
            <person name="Gout L."/>
            <person name="Hahn M."/>
            <person name="Kohn L."/>
            <person name="Lapalu N."/>
            <person name="Plummer K.M."/>
            <person name="Pradier J.M."/>
            <person name="Quevillon E."/>
            <person name="Sharon A."/>
            <person name="Simon A."/>
            <person name="ten Have A."/>
            <person name="Tudzynski B."/>
            <person name="Tudzynski P."/>
            <person name="Wincker P."/>
            <person name="Andrew M."/>
            <person name="Anthouard V."/>
            <person name="Beever R.E."/>
            <person name="Beffa R."/>
            <person name="Benoit I."/>
            <person name="Bouzid O."/>
            <person name="Brault B."/>
            <person name="Chen Z."/>
            <person name="Choquer M."/>
            <person name="Collemare J."/>
            <person name="Cotton P."/>
            <person name="Danchin E.G."/>
            <person name="Da Silva C."/>
            <person name="Gautier A."/>
            <person name="Giraud C."/>
            <person name="Giraud T."/>
            <person name="Gonzalez C."/>
            <person name="Grossetete S."/>
            <person name="Guldener U."/>
            <person name="Henrissat B."/>
            <person name="Howlett B.J."/>
            <person name="Kodira C."/>
            <person name="Kretschmer M."/>
            <person name="Lappartient A."/>
            <person name="Leroch M."/>
            <person name="Levis C."/>
            <person name="Mauceli E."/>
            <person name="Neuveglise C."/>
            <person name="Oeser B."/>
            <person name="Pearson M."/>
            <person name="Poulain J."/>
            <person name="Poussereau N."/>
            <person name="Quesneville H."/>
            <person name="Rascle C."/>
            <person name="Schumacher J."/>
            <person name="Segurens B."/>
            <person name="Sexton A."/>
            <person name="Silva E."/>
            <person name="Sirven C."/>
            <person name="Soanes D.M."/>
            <person name="Talbot N.J."/>
            <person name="Templeton M."/>
            <person name="Yandava C."/>
            <person name="Yarden O."/>
            <person name="Zeng Q."/>
            <person name="Rollins J.A."/>
            <person name="Lebrun M.H."/>
            <person name="Dickman M."/>
        </authorList>
    </citation>
    <scope>NUCLEOTIDE SEQUENCE [LARGE SCALE GENOMIC DNA]</scope>
    <source>
        <strain evidence="6">T4</strain>
    </source>
</reference>
<name>G2YFM2_BOTF4</name>
<dbReference type="PANTHER" id="PTHR48050">
    <property type="entry name" value="STEROL 3-BETA-GLUCOSYLTRANSFERASE"/>
    <property type="match status" value="1"/>
</dbReference>
<dbReference type="eggNOG" id="KOG1809">
    <property type="taxonomic scope" value="Eukaryota"/>
</dbReference>
<dbReference type="CDD" id="cd03784">
    <property type="entry name" value="GT1_Gtf-like"/>
    <property type="match status" value="1"/>
</dbReference>
<gene>
    <name evidence="5" type="ORF">BofuT4P13000001001</name>
</gene>
<dbReference type="InterPro" id="IPR010610">
    <property type="entry name" value="EryCIII-like_C"/>
</dbReference>
<dbReference type="AlphaFoldDB" id="G2YFM2"/>
<dbReference type="InParanoid" id="G2YFM2"/>
<evidence type="ECO:0000256" key="1">
    <source>
        <dbReference type="ARBA" id="ARBA00022679"/>
    </source>
</evidence>
<keyword evidence="1 5" id="KW-0808">Transferase</keyword>
<dbReference type="Pfam" id="PF03033">
    <property type="entry name" value="Glyco_transf_28"/>
    <property type="match status" value="1"/>
</dbReference>
<dbReference type="SUPFAM" id="SSF53756">
    <property type="entry name" value="UDP-Glycosyltransferase/glycogen phosphorylase"/>
    <property type="match status" value="1"/>
</dbReference>